<accession>A0AAC8WIF5</accession>
<organism evidence="1 2">
    <name type="scientific">Fusobacterium hwasookii ChDC F206</name>
    <dbReference type="NCBI Taxonomy" id="1307443"/>
    <lineage>
        <taxon>Bacteria</taxon>
        <taxon>Fusobacteriati</taxon>
        <taxon>Fusobacteriota</taxon>
        <taxon>Fusobacteriia</taxon>
        <taxon>Fusobacteriales</taxon>
        <taxon>Fusobacteriaceae</taxon>
        <taxon>Fusobacterium</taxon>
    </lineage>
</organism>
<gene>
    <name evidence="1" type="ORF">RN92_02370</name>
</gene>
<dbReference type="SUPFAM" id="SSF54611">
    <property type="entry name" value="SecB-like"/>
    <property type="match status" value="1"/>
</dbReference>
<evidence type="ECO:0008006" key="3">
    <source>
        <dbReference type="Google" id="ProtNLM"/>
    </source>
</evidence>
<dbReference type="RefSeq" id="WP_029492448.1">
    <property type="nucleotide sequence ID" value="NZ_ATKH01000165.1"/>
</dbReference>
<evidence type="ECO:0000313" key="1">
    <source>
        <dbReference type="EMBL" id="ALQ34808.1"/>
    </source>
</evidence>
<sequence>MEKSQYLIFNGYRVENINYNYNNKFQIDEENNIIPEFGFALIKSPDNPKEYNVVIGFSYTDKQNQPFVMEAVIRGFFEVGDDKSENILFNAFGILFPYVRSLISDMTRYSITPIIIPTINIMNEIENLGDLYISSENYVSFKINKR</sequence>
<dbReference type="AlphaFoldDB" id="A0AAC8WIF5"/>
<proteinExistence type="predicted"/>
<dbReference type="EMBL" id="CP013336">
    <property type="protein sequence ID" value="ALQ34808.1"/>
    <property type="molecule type" value="Genomic_DNA"/>
</dbReference>
<reference evidence="1 2" key="1">
    <citation type="submission" date="2015-11" db="EMBL/GenBank/DDBJ databases">
        <authorList>
            <person name="Kook J.-K."/>
            <person name="Park S.-N."/>
            <person name="Lim Y.K."/>
            <person name="Jo E."/>
        </authorList>
    </citation>
    <scope>NUCLEOTIDE SEQUENCE [LARGE SCALE GENOMIC DNA]</scope>
    <source>
        <strain evidence="1 2">ChDC F206</strain>
    </source>
</reference>
<protein>
    <recommendedName>
        <fullName evidence="3">Preprotein translocase subunit SecB</fullName>
    </recommendedName>
</protein>
<dbReference type="InterPro" id="IPR035958">
    <property type="entry name" value="SecB-like_sf"/>
</dbReference>
<evidence type="ECO:0000313" key="2">
    <source>
        <dbReference type="Proteomes" id="UP000068516"/>
    </source>
</evidence>
<name>A0AAC8WIF5_9FUSO</name>
<dbReference type="GeneID" id="60658431"/>
<dbReference type="Gene3D" id="3.10.420.10">
    <property type="entry name" value="SecB-like"/>
    <property type="match status" value="1"/>
</dbReference>
<dbReference type="Proteomes" id="UP000068516">
    <property type="component" value="Chromosome"/>
</dbReference>